<evidence type="ECO:0000313" key="14">
    <source>
        <dbReference type="Proteomes" id="UP000396862"/>
    </source>
</evidence>
<keyword evidence="14" id="KW-1185">Reference proteome</keyword>
<comment type="function">
    <text evidence="6 9">Catalyzes cyclization of the linear tetrapyrrole, hydroxymethylbilane, to the macrocyclic uroporphyrinogen III.</text>
</comment>
<evidence type="ECO:0000256" key="9">
    <source>
        <dbReference type="RuleBase" id="RU366031"/>
    </source>
</evidence>
<keyword evidence="4 9" id="KW-0456">Lyase</keyword>
<evidence type="ECO:0000256" key="1">
    <source>
        <dbReference type="ARBA" id="ARBA00004772"/>
    </source>
</evidence>
<protein>
    <recommendedName>
        <fullName evidence="7 9">Uroporphyrinogen-III synthase</fullName>
        <ecNumber evidence="3 9">4.2.1.75</ecNumber>
    </recommendedName>
</protein>
<dbReference type="GO" id="GO:0004852">
    <property type="term" value="F:uroporphyrinogen-III synthase activity"/>
    <property type="evidence" value="ECO:0007669"/>
    <property type="project" value="UniProtKB-UniRule"/>
</dbReference>
<name>A0A2P8CDV5_9BACT</name>
<comment type="caution">
    <text evidence="12">The sequence shown here is derived from an EMBL/GenBank/DDBJ whole genome shotgun (WGS) entry which is preliminary data.</text>
</comment>
<dbReference type="OrthoDB" id="9815856at2"/>
<accession>A0A2P8CDV5</accession>
<dbReference type="AlphaFoldDB" id="A0A2P8CDV5"/>
<comment type="catalytic activity">
    <reaction evidence="8 9">
        <text>hydroxymethylbilane = uroporphyrinogen III + H2O</text>
        <dbReference type="Rhea" id="RHEA:18965"/>
        <dbReference type="ChEBI" id="CHEBI:15377"/>
        <dbReference type="ChEBI" id="CHEBI:57308"/>
        <dbReference type="ChEBI" id="CHEBI:57845"/>
        <dbReference type="EC" id="4.2.1.75"/>
    </reaction>
</comment>
<dbReference type="InterPro" id="IPR003754">
    <property type="entry name" value="4pyrrol_synth_uPrphyn_synth"/>
</dbReference>
<dbReference type="RefSeq" id="WP_106541971.1">
    <property type="nucleotide sequence ID" value="NZ_BLAU01000001.1"/>
</dbReference>
<gene>
    <name evidence="12" type="ORF">CLV93_10498</name>
    <name evidence="11" type="ORF">JCM18694_21950</name>
</gene>
<dbReference type="EC" id="4.2.1.75" evidence="3 9"/>
<dbReference type="GO" id="GO:0006780">
    <property type="term" value="P:uroporphyrinogen III biosynthetic process"/>
    <property type="evidence" value="ECO:0007669"/>
    <property type="project" value="UniProtKB-UniRule"/>
</dbReference>
<proteinExistence type="inferred from homology"/>
<dbReference type="CDD" id="cd06578">
    <property type="entry name" value="HemD"/>
    <property type="match status" value="1"/>
</dbReference>
<evidence type="ECO:0000313" key="11">
    <source>
        <dbReference type="EMBL" id="GET21949.1"/>
    </source>
</evidence>
<dbReference type="Proteomes" id="UP000396862">
    <property type="component" value="Unassembled WGS sequence"/>
</dbReference>
<dbReference type="Proteomes" id="UP000240621">
    <property type="component" value="Unassembled WGS sequence"/>
</dbReference>
<evidence type="ECO:0000259" key="10">
    <source>
        <dbReference type="Pfam" id="PF02602"/>
    </source>
</evidence>
<evidence type="ECO:0000313" key="12">
    <source>
        <dbReference type="EMBL" id="PSK83168.1"/>
    </source>
</evidence>
<comment type="similarity">
    <text evidence="2 9">Belongs to the uroporphyrinogen-III synthase family.</text>
</comment>
<evidence type="ECO:0000256" key="8">
    <source>
        <dbReference type="ARBA" id="ARBA00048617"/>
    </source>
</evidence>
<evidence type="ECO:0000256" key="7">
    <source>
        <dbReference type="ARBA" id="ARBA00040167"/>
    </source>
</evidence>
<dbReference type="EMBL" id="BLAU01000001">
    <property type="protein sequence ID" value="GET21949.1"/>
    <property type="molecule type" value="Genomic_DNA"/>
</dbReference>
<evidence type="ECO:0000256" key="5">
    <source>
        <dbReference type="ARBA" id="ARBA00023244"/>
    </source>
</evidence>
<evidence type="ECO:0000256" key="3">
    <source>
        <dbReference type="ARBA" id="ARBA00013109"/>
    </source>
</evidence>
<dbReference type="PANTHER" id="PTHR38042:SF1">
    <property type="entry name" value="UROPORPHYRINOGEN-III SYNTHASE, CHLOROPLASTIC"/>
    <property type="match status" value="1"/>
</dbReference>
<evidence type="ECO:0000256" key="2">
    <source>
        <dbReference type="ARBA" id="ARBA00008133"/>
    </source>
</evidence>
<dbReference type="InterPro" id="IPR039793">
    <property type="entry name" value="UROS/Hem4"/>
</dbReference>
<evidence type="ECO:0000256" key="6">
    <source>
        <dbReference type="ARBA" id="ARBA00037589"/>
    </source>
</evidence>
<keyword evidence="5 9" id="KW-0627">Porphyrin biosynthesis</keyword>
<comment type="pathway">
    <text evidence="1 9">Porphyrin-containing compound metabolism; protoporphyrin-IX biosynthesis; coproporphyrinogen-III from 5-aminolevulinate: step 3/4.</text>
</comment>
<reference evidence="11 14" key="2">
    <citation type="submission" date="2019-10" db="EMBL/GenBank/DDBJ databases">
        <title>Prolixibacter strains distinguished by the presence of nitrate reductase genes were adept at nitrate-dependent anaerobic corrosion of metallic iron and carbon steel.</title>
        <authorList>
            <person name="Iino T."/>
            <person name="Shono N."/>
            <person name="Ito K."/>
            <person name="Nakamura R."/>
            <person name="Sueoka K."/>
            <person name="Harayama S."/>
            <person name="Ohkuma M."/>
        </authorList>
    </citation>
    <scope>NUCLEOTIDE SEQUENCE [LARGE SCALE GENOMIC DNA]</scope>
    <source>
        <strain evidence="11 14">MIC1-1</strain>
    </source>
</reference>
<organism evidence="12 13">
    <name type="scientific">Prolixibacter denitrificans</name>
    <dbReference type="NCBI Taxonomy" id="1541063"/>
    <lineage>
        <taxon>Bacteria</taxon>
        <taxon>Pseudomonadati</taxon>
        <taxon>Bacteroidota</taxon>
        <taxon>Bacteroidia</taxon>
        <taxon>Marinilabiliales</taxon>
        <taxon>Prolixibacteraceae</taxon>
        <taxon>Prolixibacter</taxon>
    </lineage>
</organism>
<evidence type="ECO:0000256" key="4">
    <source>
        <dbReference type="ARBA" id="ARBA00023239"/>
    </source>
</evidence>
<evidence type="ECO:0000313" key="13">
    <source>
        <dbReference type="Proteomes" id="UP000240621"/>
    </source>
</evidence>
<dbReference type="GO" id="GO:0006782">
    <property type="term" value="P:protoporphyrinogen IX biosynthetic process"/>
    <property type="evidence" value="ECO:0007669"/>
    <property type="project" value="UniProtKB-UniRule"/>
</dbReference>
<dbReference type="UniPathway" id="UPA00251">
    <property type="reaction ID" value="UER00320"/>
</dbReference>
<dbReference type="InterPro" id="IPR036108">
    <property type="entry name" value="4pyrrol_syn_uPrphyn_synt_sf"/>
</dbReference>
<sequence>MSKSQLQHKVFISTRPKGKSEDLKRWFAAEGATLLELPMIEIRSVPLSTKMKDTLENLEKFDWLVFTSPNGIRCFFEQLKTVQGNYSLPGKIKIATVGKKTASKLTPYGHAAHFINHGQTGDEFSEELYDEITEGEKVLLSVGNLARHLIEEKLAGKATVERMEVYQTVMPEVMNDDILRRIEADDYELIIFTSPSGIDNFRQLTKNTVASSALRIACIGHTTAKAAEKHGIAPVVVASMSNSEGLMAAIAGHYNIAFNE</sequence>
<feature type="domain" description="Tetrapyrrole biosynthesis uroporphyrinogen III synthase" evidence="10">
    <location>
        <begin position="23"/>
        <end position="247"/>
    </location>
</feature>
<dbReference type="EMBL" id="PYGC01000004">
    <property type="protein sequence ID" value="PSK83168.1"/>
    <property type="molecule type" value="Genomic_DNA"/>
</dbReference>
<reference evidence="12 13" key="1">
    <citation type="submission" date="2018-03" db="EMBL/GenBank/DDBJ databases">
        <title>Genomic Encyclopedia of Archaeal and Bacterial Type Strains, Phase II (KMG-II): from individual species to whole genera.</title>
        <authorList>
            <person name="Goeker M."/>
        </authorList>
    </citation>
    <scope>NUCLEOTIDE SEQUENCE [LARGE SCALE GENOMIC DNA]</scope>
    <source>
        <strain evidence="12 13">DSM 27267</strain>
    </source>
</reference>
<dbReference type="SUPFAM" id="SSF69618">
    <property type="entry name" value="HemD-like"/>
    <property type="match status" value="1"/>
</dbReference>
<dbReference type="Gene3D" id="3.40.50.10090">
    <property type="match status" value="2"/>
</dbReference>
<dbReference type="Pfam" id="PF02602">
    <property type="entry name" value="HEM4"/>
    <property type="match status" value="1"/>
</dbReference>
<dbReference type="PANTHER" id="PTHR38042">
    <property type="entry name" value="UROPORPHYRINOGEN-III SYNTHASE, CHLOROPLASTIC"/>
    <property type="match status" value="1"/>
</dbReference>